<dbReference type="Pfam" id="PF03358">
    <property type="entry name" value="FMN_red"/>
    <property type="match status" value="1"/>
</dbReference>
<evidence type="ECO:0000259" key="3">
    <source>
        <dbReference type="Pfam" id="PF03358"/>
    </source>
</evidence>
<dbReference type="InterPro" id="IPR029039">
    <property type="entry name" value="Flavoprotein-like_sf"/>
</dbReference>
<dbReference type="GO" id="GO:0016491">
    <property type="term" value="F:oxidoreductase activity"/>
    <property type="evidence" value="ECO:0007669"/>
    <property type="project" value="InterPro"/>
</dbReference>
<dbReference type="PANTHER" id="PTHR43278:SF1">
    <property type="entry name" value="IRON-SULFUR FLAVOPROTEIN MJ1083"/>
    <property type="match status" value="1"/>
</dbReference>
<evidence type="ECO:0000313" key="5">
    <source>
        <dbReference type="Proteomes" id="UP000323337"/>
    </source>
</evidence>
<protein>
    <submittedName>
        <fullName evidence="4">Flavodoxin family protein</fullName>
    </submittedName>
</protein>
<sequence>MKILGISGSPVKNSNTDRLVKMILEKTGAEYDFIKLSDYDLHPCQACLGCVTDNICKQKDDWQKIEPLILGAKGFVIGSYAPYNVIDANTKMFMERMYSFRHQKLLNKGKFVIAVAVGVKESGSAEAAVDQVSNFARLEEMNLIGRITADGNVTCLSCGLGEVCEISDVKRMYGSDAKITSDMFTKVEDQESVISEAYGKALEMADRLN</sequence>
<dbReference type="PANTHER" id="PTHR43278">
    <property type="entry name" value="NAD(P)H-DEPENDENT FMN-CONTAINING OXIDOREDUCTASE YWQN-RELATED"/>
    <property type="match status" value="1"/>
</dbReference>
<name>A0A5D0MN49_FLESI</name>
<dbReference type="InterPro" id="IPR051796">
    <property type="entry name" value="ISF_SsuE-like"/>
</dbReference>
<feature type="domain" description="NADPH-dependent FMN reductase-like" evidence="3">
    <location>
        <begin position="1"/>
        <end position="144"/>
    </location>
</feature>
<dbReference type="SUPFAM" id="SSF52218">
    <property type="entry name" value="Flavoproteins"/>
    <property type="match status" value="1"/>
</dbReference>
<comment type="caution">
    <text evidence="4">The sequence shown here is derived from an EMBL/GenBank/DDBJ whole genome shotgun (WGS) entry which is preliminary data.</text>
</comment>
<evidence type="ECO:0000256" key="2">
    <source>
        <dbReference type="ARBA" id="ARBA00022643"/>
    </source>
</evidence>
<dbReference type="EMBL" id="VSIV01000162">
    <property type="protein sequence ID" value="TYB33355.1"/>
    <property type="molecule type" value="Genomic_DNA"/>
</dbReference>
<keyword evidence="2" id="KW-0288">FMN</keyword>
<dbReference type="Gene3D" id="3.40.50.360">
    <property type="match status" value="1"/>
</dbReference>
<reference evidence="4 5" key="1">
    <citation type="submission" date="2019-08" db="EMBL/GenBank/DDBJ databases">
        <title>Genomic characterization of a novel candidate phylum (ARYD3) from a high temperature, high salinity tertiary oil reservoir in north central Oklahoma, USA.</title>
        <authorList>
            <person name="Youssef N.H."/>
            <person name="Yadav A."/>
            <person name="Elshahed M.S."/>
        </authorList>
    </citation>
    <scope>NUCLEOTIDE SEQUENCE [LARGE SCALE GENOMIC DNA]</scope>
    <source>
        <strain evidence="4">ARYD1</strain>
    </source>
</reference>
<accession>A0A5D0MN49</accession>
<dbReference type="Proteomes" id="UP000323337">
    <property type="component" value="Unassembled WGS sequence"/>
</dbReference>
<keyword evidence="1" id="KW-0285">Flavoprotein</keyword>
<dbReference type="InterPro" id="IPR005025">
    <property type="entry name" value="FMN_Rdtase-like_dom"/>
</dbReference>
<organism evidence="4 5">
    <name type="scientific">Flexistipes sinusarabici</name>
    <dbReference type="NCBI Taxonomy" id="2352"/>
    <lineage>
        <taxon>Bacteria</taxon>
        <taxon>Pseudomonadati</taxon>
        <taxon>Deferribacterota</taxon>
        <taxon>Deferribacteres</taxon>
        <taxon>Deferribacterales</taxon>
        <taxon>Flexistipitaceae</taxon>
        <taxon>Flexistipes</taxon>
    </lineage>
</organism>
<gene>
    <name evidence="4" type="ORF">FXF49_06785</name>
</gene>
<dbReference type="AlphaFoldDB" id="A0A5D0MN49"/>
<proteinExistence type="predicted"/>
<dbReference type="RefSeq" id="WP_303701150.1">
    <property type="nucleotide sequence ID" value="NZ_VSIV01000162.1"/>
</dbReference>
<evidence type="ECO:0000256" key="1">
    <source>
        <dbReference type="ARBA" id="ARBA00022630"/>
    </source>
</evidence>
<evidence type="ECO:0000313" key="4">
    <source>
        <dbReference type="EMBL" id="TYB33355.1"/>
    </source>
</evidence>